<dbReference type="CDD" id="cd03809">
    <property type="entry name" value="GT4_MtfB-like"/>
    <property type="match status" value="1"/>
</dbReference>
<dbReference type="GO" id="GO:0016757">
    <property type="term" value="F:glycosyltransferase activity"/>
    <property type="evidence" value="ECO:0007669"/>
    <property type="project" value="UniProtKB-KW"/>
</dbReference>
<feature type="domain" description="Glycosyltransferase subfamily 4-like N-terminal" evidence="3">
    <location>
        <begin position="61"/>
        <end position="174"/>
    </location>
</feature>
<dbReference type="Proteomes" id="UP001497416">
    <property type="component" value="Unassembled WGS sequence"/>
</dbReference>
<organism evidence="4 5">
    <name type="scientific">Tenacibaculum platacis</name>
    <dbReference type="NCBI Taxonomy" id="3137852"/>
    <lineage>
        <taxon>Bacteria</taxon>
        <taxon>Pseudomonadati</taxon>
        <taxon>Bacteroidota</taxon>
        <taxon>Flavobacteriia</taxon>
        <taxon>Flavobacteriales</taxon>
        <taxon>Flavobacteriaceae</taxon>
        <taxon>Tenacibaculum</taxon>
    </lineage>
</organism>
<dbReference type="EC" id="2.4.1.-" evidence="4"/>
<accession>A0ABP1ENZ0</accession>
<protein>
    <submittedName>
        <fullName evidence="4">Mannosyl-N-acetyl-alpha-D-glucosaminyl-diphospho-ditrans,octacis-undecaprenol 3-alpha-mannosyltransferase / alpha-1,3-rhamnosyltransferase</fullName>
        <ecNumber evidence="4">2.4.1.-</ecNumber>
        <ecNumber evidence="4">2.4.1.349</ecNumber>
    </submittedName>
</protein>
<dbReference type="InterPro" id="IPR001296">
    <property type="entry name" value="Glyco_trans_1"/>
</dbReference>
<evidence type="ECO:0000259" key="3">
    <source>
        <dbReference type="Pfam" id="PF13439"/>
    </source>
</evidence>
<feature type="domain" description="Glycosyl transferase family 1" evidence="2">
    <location>
        <begin position="187"/>
        <end position="348"/>
    </location>
</feature>
<keyword evidence="4" id="KW-0328">Glycosyltransferase</keyword>
<evidence type="ECO:0000313" key="4">
    <source>
        <dbReference type="EMBL" id="CAL2084335.1"/>
    </source>
</evidence>
<evidence type="ECO:0000313" key="5">
    <source>
        <dbReference type="Proteomes" id="UP001497416"/>
    </source>
</evidence>
<keyword evidence="1 4" id="KW-0808">Transferase</keyword>
<evidence type="ECO:0000259" key="2">
    <source>
        <dbReference type="Pfam" id="PF00534"/>
    </source>
</evidence>
<name>A0ABP1ENZ0_9FLAO</name>
<dbReference type="Pfam" id="PF00534">
    <property type="entry name" value="Glycos_transf_1"/>
    <property type="match status" value="1"/>
</dbReference>
<keyword evidence="5" id="KW-1185">Reference proteome</keyword>
<dbReference type="InterPro" id="IPR028098">
    <property type="entry name" value="Glyco_trans_4-like_N"/>
</dbReference>
<comment type="caution">
    <text evidence="4">The sequence shown here is derived from an EMBL/GenBank/DDBJ whole genome shotgun (WGS) entry which is preliminary data.</text>
</comment>
<dbReference type="SUPFAM" id="SSF53756">
    <property type="entry name" value="UDP-Glycosyltransferase/glycogen phosphorylase"/>
    <property type="match status" value="1"/>
</dbReference>
<reference evidence="4 5" key="1">
    <citation type="submission" date="2024-05" db="EMBL/GenBank/DDBJ databases">
        <authorList>
            <person name="Duchaud E."/>
        </authorList>
    </citation>
    <scope>NUCLEOTIDE SEQUENCE [LARGE SCALE GENOMIC DNA]</scope>
    <source>
        <strain evidence="4">Ena-SAMPLE-TAB-13-05-2024-13:56:06:370-140302</strain>
    </source>
</reference>
<dbReference type="PANTHER" id="PTHR46401">
    <property type="entry name" value="GLYCOSYLTRANSFERASE WBBK-RELATED"/>
    <property type="match status" value="1"/>
</dbReference>
<dbReference type="RefSeq" id="WP_348711723.1">
    <property type="nucleotide sequence ID" value="NZ_CAXIXY010000004.1"/>
</dbReference>
<dbReference type="EC" id="2.4.1.349" evidence="4"/>
<dbReference type="Pfam" id="PF13439">
    <property type="entry name" value="Glyco_transf_4"/>
    <property type="match status" value="1"/>
</dbReference>
<dbReference type="Gene3D" id="3.40.50.2000">
    <property type="entry name" value="Glycogen Phosphorylase B"/>
    <property type="match status" value="2"/>
</dbReference>
<dbReference type="EMBL" id="CAXIXY010000004">
    <property type="protein sequence ID" value="CAL2084335.1"/>
    <property type="molecule type" value="Genomic_DNA"/>
</dbReference>
<sequence>MKLGFDAKRAYHNTTGLGNYSRDLLKILAAFYPDNSYVLYNPKPKKVDRLSDYKNLIEKLPDSFLNKKFSSFWRQGAIVNQLKQDKIDLYHGLSGEIPRNIKKEGIPSVVTIHDLIFVRYPELYSFFDRKIHYNKFKYAAQNADKVIAISEQTKNDIVEFLDIDASKIEVIYQGCHSVFKEIATSSEIEKVKSKFNLPEKFILNVGTIEERKNLLSIVKSIKNLDVHLVVVGRKTKYYDRVLEYVKSNQLTNRVHFLEGVDLKELSVLYQSAEIFVYPSIFEGFGIPIIEALYSKTPVITSRGGVFPEAGGSDSYYVDPSNIDEFTNAIDVLLKDETKRNDMIEKGHKFVQKFNDEVIANAIMKLYKTVLNEK</sequence>
<evidence type="ECO:0000256" key="1">
    <source>
        <dbReference type="ARBA" id="ARBA00022679"/>
    </source>
</evidence>
<proteinExistence type="predicted"/>
<dbReference type="PANTHER" id="PTHR46401:SF2">
    <property type="entry name" value="GLYCOSYLTRANSFERASE WBBK-RELATED"/>
    <property type="match status" value="1"/>
</dbReference>
<gene>
    <name evidence="4" type="ORF">T190607A01A_20286</name>
</gene>